<evidence type="ECO:0000313" key="4">
    <source>
        <dbReference type="EMBL" id="HJE24161.1"/>
    </source>
</evidence>
<organism evidence="4 5">
    <name type="scientific">Methylorubrum populi</name>
    <dbReference type="NCBI Taxonomy" id="223967"/>
    <lineage>
        <taxon>Bacteria</taxon>
        <taxon>Pseudomonadati</taxon>
        <taxon>Pseudomonadota</taxon>
        <taxon>Alphaproteobacteria</taxon>
        <taxon>Hyphomicrobiales</taxon>
        <taxon>Methylobacteriaceae</taxon>
        <taxon>Methylorubrum</taxon>
    </lineage>
</organism>
<keyword evidence="4" id="KW-0378">Hydrolase</keyword>
<sequence>MSRRSKLPALARSLTLLAGVGVPCLAHAADLLPLPPPPPRAVVPEPVEFAGGWYLRVDGGYGSLDLRKTIAEDVSHPPKPYDYVALQDKVSNQYFVGGGVGYQVNPWLRIDATGEYRFRTKWKLFAEDKTGGDTGGYNVTEGRFDSIVGLVNGYVDLGTWYGVTPFIGAGVGVAHHSFGGVTDKGYGNYYGGYGIGPHNERTNFAWALHAGLGYDVTQNLKFEVAYRYLNMGEATTGVVTCSLECPKTVYRVKELESHDVKVGLRYLLGGPVAVAAVDYAPPPMAPLVRKY</sequence>
<proteinExistence type="predicted"/>
<evidence type="ECO:0000313" key="5">
    <source>
        <dbReference type="Proteomes" id="UP000742631"/>
    </source>
</evidence>
<evidence type="ECO:0000256" key="2">
    <source>
        <dbReference type="SAM" id="SignalP"/>
    </source>
</evidence>
<feature type="domain" description="Outer membrane protein beta-barrel" evidence="3">
    <location>
        <begin position="48"/>
        <end position="236"/>
    </location>
</feature>
<dbReference type="Gene3D" id="2.40.160.20">
    <property type="match status" value="1"/>
</dbReference>
<name>A0A921E330_9HYPH</name>
<feature type="signal peptide" evidence="2">
    <location>
        <begin position="1"/>
        <end position="28"/>
    </location>
</feature>
<comment type="caution">
    <text evidence="4">The sequence shown here is derived from an EMBL/GenBank/DDBJ whole genome shotgun (WGS) entry which is preliminary data.</text>
</comment>
<dbReference type="Proteomes" id="UP000742631">
    <property type="component" value="Unassembled WGS sequence"/>
</dbReference>
<accession>A0A921E330</accession>
<gene>
    <name evidence="4" type="ORF">K8W01_10935</name>
</gene>
<dbReference type="SUPFAM" id="SSF56925">
    <property type="entry name" value="OMPA-like"/>
    <property type="match status" value="1"/>
</dbReference>
<evidence type="ECO:0000259" key="3">
    <source>
        <dbReference type="Pfam" id="PF13505"/>
    </source>
</evidence>
<dbReference type="InterPro" id="IPR027385">
    <property type="entry name" value="Beta-barrel_OMP"/>
</dbReference>
<keyword evidence="1 2" id="KW-0732">Signal</keyword>
<dbReference type="InterPro" id="IPR011250">
    <property type="entry name" value="OMP/PagP_B-barrel"/>
</dbReference>
<dbReference type="EMBL" id="DYYG01000035">
    <property type="protein sequence ID" value="HJE24161.1"/>
    <property type="molecule type" value="Genomic_DNA"/>
</dbReference>
<dbReference type="AlphaFoldDB" id="A0A921E330"/>
<reference evidence="4" key="2">
    <citation type="submission" date="2021-09" db="EMBL/GenBank/DDBJ databases">
        <authorList>
            <person name="Gilroy R."/>
        </authorList>
    </citation>
    <scope>NUCLEOTIDE SEQUENCE</scope>
    <source>
        <strain evidence="4">316</strain>
    </source>
</reference>
<feature type="chain" id="PRO_5037111643" evidence="2">
    <location>
        <begin position="29"/>
        <end position="291"/>
    </location>
</feature>
<reference evidence="4" key="1">
    <citation type="journal article" date="2021" name="PeerJ">
        <title>Extensive microbial diversity within the chicken gut microbiome revealed by metagenomics and culture.</title>
        <authorList>
            <person name="Gilroy R."/>
            <person name="Ravi A."/>
            <person name="Getino M."/>
            <person name="Pursley I."/>
            <person name="Horton D.L."/>
            <person name="Alikhan N.F."/>
            <person name="Baker D."/>
            <person name="Gharbi K."/>
            <person name="Hall N."/>
            <person name="Watson M."/>
            <person name="Adriaenssens E.M."/>
            <person name="Foster-Nyarko E."/>
            <person name="Jarju S."/>
            <person name="Secka A."/>
            <person name="Antonio M."/>
            <person name="Oren A."/>
            <person name="Chaudhuri R.R."/>
            <person name="La Ragione R."/>
            <person name="Hildebrand F."/>
            <person name="Pallen M.J."/>
        </authorList>
    </citation>
    <scope>NUCLEOTIDE SEQUENCE</scope>
    <source>
        <strain evidence="4">316</strain>
    </source>
</reference>
<evidence type="ECO:0000256" key="1">
    <source>
        <dbReference type="ARBA" id="ARBA00022729"/>
    </source>
</evidence>
<dbReference type="Pfam" id="PF13505">
    <property type="entry name" value="OMP_b-brl"/>
    <property type="match status" value="1"/>
</dbReference>
<dbReference type="GO" id="GO:0016787">
    <property type="term" value="F:hydrolase activity"/>
    <property type="evidence" value="ECO:0007669"/>
    <property type="project" value="UniProtKB-KW"/>
</dbReference>
<protein>
    <submittedName>
        <fullName evidence="4">Acyloxyacyl hydrolase</fullName>
    </submittedName>
</protein>